<feature type="transmembrane region" description="Helical" evidence="1">
    <location>
        <begin position="7"/>
        <end position="26"/>
    </location>
</feature>
<feature type="domain" description="CAAX prenyl protease 2/Lysostaphin resistance protein A-like" evidence="2">
    <location>
        <begin position="46"/>
        <end position="139"/>
    </location>
</feature>
<dbReference type="STRING" id="995034.SAMN05216219_1137"/>
<feature type="transmembrane region" description="Helical" evidence="1">
    <location>
        <begin position="103"/>
        <end position="120"/>
    </location>
</feature>
<dbReference type="RefSeq" id="WP_090709576.1">
    <property type="nucleotide sequence ID" value="NZ_FOVM01000002.1"/>
</dbReference>
<feature type="transmembrane region" description="Helical" evidence="1">
    <location>
        <begin position="127"/>
        <end position="151"/>
    </location>
</feature>
<organism evidence="3 4">
    <name type="scientific">Mycetocola miduiensis</name>
    <dbReference type="NCBI Taxonomy" id="995034"/>
    <lineage>
        <taxon>Bacteria</taxon>
        <taxon>Bacillati</taxon>
        <taxon>Actinomycetota</taxon>
        <taxon>Actinomycetes</taxon>
        <taxon>Micrococcales</taxon>
        <taxon>Microbacteriaceae</taxon>
        <taxon>Mycetocola</taxon>
    </lineage>
</organism>
<proteinExistence type="predicted"/>
<dbReference type="Proteomes" id="UP000198867">
    <property type="component" value="Unassembled WGS sequence"/>
</dbReference>
<dbReference type="EMBL" id="FOVM01000002">
    <property type="protein sequence ID" value="SFN54524.1"/>
    <property type="molecule type" value="Genomic_DNA"/>
</dbReference>
<evidence type="ECO:0000256" key="1">
    <source>
        <dbReference type="SAM" id="Phobius"/>
    </source>
</evidence>
<keyword evidence="1" id="KW-0812">Transmembrane</keyword>
<dbReference type="InterPro" id="IPR003675">
    <property type="entry name" value="Rce1/LyrA-like_dom"/>
</dbReference>
<name>A0A1I4ZWD2_9MICO</name>
<keyword evidence="4" id="KW-1185">Reference proteome</keyword>
<evidence type="ECO:0000313" key="3">
    <source>
        <dbReference type="EMBL" id="SFN54524.1"/>
    </source>
</evidence>
<dbReference type="Pfam" id="PF02517">
    <property type="entry name" value="Rce1-like"/>
    <property type="match status" value="1"/>
</dbReference>
<sequence>MAAQVAVLTLAWNVLTLLMVLPLLELATNTQQDFSGFTALQGDRRLLLIMLALTWTLAAVGEKFTFRGYLQTRMRELLPGRLGLITAVVLSSVLFGLVHTEQGIVGVIVTTADGVFFSALQYHFRTVWAAVVSHGVSNTAGMVVFFLFGAVHAPS</sequence>
<dbReference type="OrthoDB" id="3786163at2"/>
<protein>
    <recommendedName>
        <fullName evidence="2">CAAX prenyl protease 2/Lysostaphin resistance protein A-like domain-containing protein</fullName>
    </recommendedName>
</protein>
<dbReference type="GO" id="GO:0004175">
    <property type="term" value="F:endopeptidase activity"/>
    <property type="evidence" value="ECO:0007669"/>
    <property type="project" value="UniProtKB-ARBA"/>
</dbReference>
<accession>A0A1I4ZWD2</accession>
<dbReference type="GO" id="GO:0080120">
    <property type="term" value="P:CAAX-box protein maturation"/>
    <property type="evidence" value="ECO:0007669"/>
    <property type="project" value="UniProtKB-ARBA"/>
</dbReference>
<evidence type="ECO:0000259" key="2">
    <source>
        <dbReference type="Pfam" id="PF02517"/>
    </source>
</evidence>
<feature type="transmembrane region" description="Helical" evidence="1">
    <location>
        <begin position="78"/>
        <end position="97"/>
    </location>
</feature>
<reference evidence="4" key="1">
    <citation type="submission" date="2016-10" db="EMBL/GenBank/DDBJ databases">
        <authorList>
            <person name="Varghese N."/>
            <person name="Submissions S."/>
        </authorList>
    </citation>
    <scope>NUCLEOTIDE SEQUENCE [LARGE SCALE GENOMIC DNA]</scope>
    <source>
        <strain evidence="4">CGMCC 1.11101</strain>
    </source>
</reference>
<dbReference type="AlphaFoldDB" id="A0A1I4ZWD2"/>
<gene>
    <name evidence="3" type="ORF">SAMN05216219_1137</name>
</gene>
<keyword evidence="1" id="KW-1133">Transmembrane helix</keyword>
<feature type="transmembrane region" description="Helical" evidence="1">
    <location>
        <begin position="46"/>
        <end position="66"/>
    </location>
</feature>
<evidence type="ECO:0000313" key="4">
    <source>
        <dbReference type="Proteomes" id="UP000198867"/>
    </source>
</evidence>
<keyword evidence="1" id="KW-0472">Membrane</keyword>